<dbReference type="RefSeq" id="WP_196397393.1">
    <property type="nucleotide sequence ID" value="NZ_JADNYM010000017.1"/>
</dbReference>
<dbReference type="EMBL" id="JADNYM010000017">
    <property type="protein sequence ID" value="MBG0740463.1"/>
    <property type="molecule type" value="Genomic_DNA"/>
</dbReference>
<gene>
    <name evidence="1" type="ORF">IV500_13840</name>
</gene>
<proteinExistence type="predicted"/>
<dbReference type="Proteomes" id="UP000655366">
    <property type="component" value="Unassembled WGS sequence"/>
</dbReference>
<evidence type="ECO:0000313" key="2">
    <source>
        <dbReference type="Proteomes" id="UP000655366"/>
    </source>
</evidence>
<evidence type="ECO:0000313" key="1">
    <source>
        <dbReference type="EMBL" id="MBG0740463.1"/>
    </source>
</evidence>
<name>A0A931CLI6_9MICC</name>
<comment type="caution">
    <text evidence="1">The sequence shown here is derived from an EMBL/GenBank/DDBJ whole genome shotgun (WGS) entry which is preliminary data.</text>
</comment>
<protein>
    <submittedName>
        <fullName evidence="1">Uncharacterized protein</fullName>
    </submittedName>
</protein>
<organism evidence="1 2">
    <name type="scientific">Arthrobacter terrae</name>
    <dbReference type="NCBI Taxonomy" id="2935737"/>
    <lineage>
        <taxon>Bacteria</taxon>
        <taxon>Bacillati</taxon>
        <taxon>Actinomycetota</taxon>
        <taxon>Actinomycetes</taxon>
        <taxon>Micrococcales</taxon>
        <taxon>Micrococcaceae</taxon>
        <taxon>Arthrobacter</taxon>
    </lineage>
</organism>
<sequence length="77" mass="8017">MRTSSVASALPQAGLPADLSSVPTLDLLASCDRMYRLLDQDFPSPGVCALYQDVAAELDARAGREAVPAGVTNADHS</sequence>
<keyword evidence="2" id="KW-1185">Reference proteome</keyword>
<reference evidence="1 2" key="1">
    <citation type="submission" date="2020-11" db="EMBL/GenBank/DDBJ databases">
        <title>Arthrobacter antarcticus sp. nov., isolated from Antarctic Soil.</title>
        <authorList>
            <person name="Li J."/>
        </authorList>
    </citation>
    <scope>NUCLEOTIDE SEQUENCE [LARGE SCALE GENOMIC DNA]</scope>
    <source>
        <strain evidence="1 2">Z1-20</strain>
    </source>
</reference>
<dbReference type="AlphaFoldDB" id="A0A931CLI6"/>
<accession>A0A931CLI6</accession>